<sequence length="89" mass="10431">MQSEFGPRSGVEYYEAKCMHAINQSVGRAIRHRNDYAAIVLIDIRYKNRRIVKDLPSWIQPQLCHATDLDDAILRLENFFSSMNNYIQN</sequence>
<gene>
    <name evidence="2" type="ORF">OFLC_LOCUS5555</name>
</gene>
<dbReference type="GO" id="GO:0006139">
    <property type="term" value="P:nucleobase-containing compound metabolic process"/>
    <property type="evidence" value="ECO:0007669"/>
    <property type="project" value="InterPro"/>
</dbReference>
<keyword evidence="3" id="KW-1185">Reference proteome</keyword>
<name>A0A183HDJ4_9BILA</name>
<dbReference type="GO" id="GO:0034085">
    <property type="term" value="P:establishment of sister chromatid cohesion"/>
    <property type="evidence" value="ECO:0007669"/>
    <property type="project" value="TreeGrafter"/>
</dbReference>
<organism evidence="4">
    <name type="scientific">Onchocerca flexuosa</name>
    <dbReference type="NCBI Taxonomy" id="387005"/>
    <lineage>
        <taxon>Eukaryota</taxon>
        <taxon>Metazoa</taxon>
        <taxon>Ecdysozoa</taxon>
        <taxon>Nematoda</taxon>
        <taxon>Chromadorea</taxon>
        <taxon>Rhabditida</taxon>
        <taxon>Spirurina</taxon>
        <taxon>Spiruromorpha</taxon>
        <taxon>Filarioidea</taxon>
        <taxon>Onchocercidae</taxon>
        <taxon>Onchocerca</taxon>
    </lineage>
</organism>
<dbReference type="InterPro" id="IPR045028">
    <property type="entry name" value="DinG/Rad3-like"/>
</dbReference>
<reference evidence="4" key="1">
    <citation type="submission" date="2016-06" db="UniProtKB">
        <authorList>
            <consortium name="WormBaseParasite"/>
        </authorList>
    </citation>
    <scope>IDENTIFICATION</scope>
</reference>
<dbReference type="InterPro" id="IPR006555">
    <property type="entry name" value="ATP-dep_Helicase_C"/>
</dbReference>
<dbReference type="Gene3D" id="3.40.50.300">
    <property type="entry name" value="P-loop containing nucleotide triphosphate hydrolases"/>
    <property type="match status" value="1"/>
</dbReference>
<accession>A0A183HDJ4</accession>
<dbReference type="GO" id="GO:0005634">
    <property type="term" value="C:nucleus"/>
    <property type="evidence" value="ECO:0007669"/>
    <property type="project" value="TreeGrafter"/>
</dbReference>
<dbReference type="PANTHER" id="PTHR11472:SF41">
    <property type="entry name" value="ATP-DEPENDENT DNA HELICASE DDX11-RELATED"/>
    <property type="match status" value="1"/>
</dbReference>
<dbReference type="InterPro" id="IPR027417">
    <property type="entry name" value="P-loop_NTPase"/>
</dbReference>
<reference evidence="2 3" key="2">
    <citation type="submission" date="2018-11" db="EMBL/GenBank/DDBJ databases">
        <authorList>
            <consortium name="Pathogen Informatics"/>
        </authorList>
    </citation>
    <scope>NUCLEOTIDE SEQUENCE [LARGE SCALE GENOMIC DNA]</scope>
</reference>
<dbReference type="GO" id="GO:0003678">
    <property type="term" value="F:DNA helicase activity"/>
    <property type="evidence" value="ECO:0007669"/>
    <property type="project" value="TreeGrafter"/>
</dbReference>
<dbReference type="Proteomes" id="UP000267606">
    <property type="component" value="Unassembled WGS sequence"/>
</dbReference>
<evidence type="ECO:0000313" key="4">
    <source>
        <dbReference type="WBParaSite" id="OFLC_0000555501-mRNA-1"/>
    </source>
</evidence>
<dbReference type="GO" id="GO:0005524">
    <property type="term" value="F:ATP binding"/>
    <property type="evidence" value="ECO:0007669"/>
    <property type="project" value="InterPro"/>
</dbReference>
<dbReference type="Pfam" id="PF13307">
    <property type="entry name" value="Helicase_C_2"/>
    <property type="match status" value="1"/>
</dbReference>
<proteinExistence type="predicted"/>
<dbReference type="EMBL" id="UZAJ01004838">
    <property type="protein sequence ID" value="VDO43526.1"/>
    <property type="molecule type" value="Genomic_DNA"/>
</dbReference>
<evidence type="ECO:0000313" key="3">
    <source>
        <dbReference type="Proteomes" id="UP000267606"/>
    </source>
</evidence>
<protein>
    <submittedName>
        <fullName evidence="4">HELICc2 domain-containing protein</fullName>
    </submittedName>
</protein>
<evidence type="ECO:0000259" key="1">
    <source>
        <dbReference type="Pfam" id="PF13307"/>
    </source>
</evidence>
<feature type="domain" description="ATP-dependent helicase C-terminal" evidence="1">
    <location>
        <begin position="7"/>
        <end position="62"/>
    </location>
</feature>
<dbReference type="WBParaSite" id="OFLC_0000555501-mRNA-1">
    <property type="protein sequence ID" value="OFLC_0000555501-mRNA-1"/>
    <property type="gene ID" value="OFLC_0000555501"/>
</dbReference>
<evidence type="ECO:0000313" key="2">
    <source>
        <dbReference type="EMBL" id="VDO43526.1"/>
    </source>
</evidence>
<dbReference type="PANTHER" id="PTHR11472">
    <property type="entry name" value="DNA REPAIR DEAD HELICASE RAD3/XP-D SUBFAMILY MEMBER"/>
    <property type="match status" value="1"/>
</dbReference>
<dbReference type="AlphaFoldDB" id="A0A183HDJ4"/>
<dbReference type="GO" id="GO:0016818">
    <property type="term" value="F:hydrolase activity, acting on acid anhydrides, in phosphorus-containing anhydrides"/>
    <property type="evidence" value="ECO:0007669"/>
    <property type="project" value="InterPro"/>
</dbReference>
<dbReference type="GO" id="GO:0003676">
    <property type="term" value="F:nucleic acid binding"/>
    <property type="evidence" value="ECO:0007669"/>
    <property type="project" value="InterPro"/>
</dbReference>
<dbReference type="STRING" id="387005.A0A183HDJ4"/>